<feature type="region of interest" description="Disordered" evidence="1">
    <location>
        <begin position="1"/>
        <end position="313"/>
    </location>
</feature>
<name>W3X885_PESFW</name>
<accession>W3X885</accession>
<gene>
    <name evidence="2" type="ORF">PFICI_04209</name>
</gene>
<dbReference type="eggNOG" id="ENOG502RMV6">
    <property type="taxonomic scope" value="Eukaryota"/>
</dbReference>
<dbReference type="InParanoid" id="W3X885"/>
<organism evidence="2 3">
    <name type="scientific">Pestalotiopsis fici (strain W106-1 / CGMCC3.15140)</name>
    <dbReference type="NCBI Taxonomy" id="1229662"/>
    <lineage>
        <taxon>Eukaryota</taxon>
        <taxon>Fungi</taxon>
        <taxon>Dikarya</taxon>
        <taxon>Ascomycota</taxon>
        <taxon>Pezizomycotina</taxon>
        <taxon>Sordariomycetes</taxon>
        <taxon>Xylariomycetidae</taxon>
        <taxon>Amphisphaeriales</taxon>
        <taxon>Sporocadaceae</taxon>
        <taxon>Pestalotiopsis</taxon>
    </lineage>
</organism>
<dbReference type="RefSeq" id="XP_007830981.1">
    <property type="nucleotide sequence ID" value="XM_007832790.1"/>
</dbReference>
<feature type="compositionally biased region" description="Basic and acidic residues" evidence="1">
    <location>
        <begin position="510"/>
        <end position="519"/>
    </location>
</feature>
<feature type="compositionally biased region" description="Polar residues" evidence="1">
    <location>
        <begin position="277"/>
        <end position="304"/>
    </location>
</feature>
<feature type="region of interest" description="Disordered" evidence="1">
    <location>
        <begin position="448"/>
        <end position="734"/>
    </location>
</feature>
<feature type="compositionally biased region" description="Low complexity" evidence="1">
    <location>
        <begin position="130"/>
        <end position="148"/>
    </location>
</feature>
<dbReference type="Proteomes" id="UP000030651">
    <property type="component" value="Unassembled WGS sequence"/>
</dbReference>
<evidence type="ECO:0000313" key="3">
    <source>
        <dbReference type="Proteomes" id="UP000030651"/>
    </source>
</evidence>
<evidence type="ECO:0000313" key="2">
    <source>
        <dbReference type="EMBL" id="ETS82333.1"/>
    </source>
</evidence>
<feature type="compositionally biased region" description="Polar residues" evidence="1">
    <location>
        <begin position="520"/>
        <end position="566"/>
    </location>
</feature>
<dbReference type="EMBL" id="KI912111">
    <property type="protein sequence ID" value="ETS82333.1"/>
    <property type="molecule type" value="Genomic_DNA"/>
</dbReference>
<feature type="compositionally biased region" description="Basic and acidic residues" evidence="1">
    <location>
        <begin position="16"/>
        <end position="29"/>
    </location>
</feature>
<evidence type="ECO:0000256" key="1">
    <source>
        <dbReference type="SAM" id="MobiDB-lite"/>
    </source>
</evidence>
<dbReference type="OrthoDB" id="5244599at2759"/>
<dbReference type="AlphaFoldDB" id="W3X885"/>
<protein>
    <submittedName>
        <fullName evidence="2">Uncharacterized protein</fullName>
    </submittedName>
</protein>
<proteinExistence type="predicted"/>
<feature type="region of interest" description="Disordered" evidence="1">
    <location>
        <begin position="397"/>
        <end position="436"/>
    </location>
</feature>
<feature type="compositionally biased region" description="Low complexity" evidence="1">
    <location>
        <begin position="461"/>
        <end position="474"/>
    </location>
</feature>
<feature type="compositionally biased region" description="Basic and acidic residues" evidence="1">
    <location>
        <begin position="114"/>
        <end position="125"/>
    </location>
</feature>
<dbReference type="KEGG" id="pfy:PFICI_04209"/>
<feature type="compositionally biased region" description="Basic and acidic residues" evidence="1">
    <location>
        <begin position="43"/>
        <end position="63"/>
    </location>
</feature>
<feature type="compositionally biased region" description="Polar residues" evidence="1">
    <location>
        <begin position="410"/>
        <end position="426"/>
    </location>
</feature>
<dbReference type="GeneID" id="19269222"/>
<feature type="compositionally biased region" description="Polar residues" evidence="1">
    <location>
        <begin position="605"/>
        <end position="635"/>
    </location>
</feature>
<sequence>MPSIGEKIKSVFTTEHSAEAEKGVVDHRTPGSFPEEDSAAQDQHQHREHHEHNKLHKRDDPRDYTIPISQENPSAAGYSHKPVDSGVGLGGQPLAHDSVKNISASPATQPYAHDNSRQATDEQNRPDTSAVPGTGLVAAGAGGVPARALGEDRSGQKPLSGIAHDGHASTSRDTPLDRSGLSGTEAGNNPGYTSHQGTTGIGAAAVSGAHDNSLPSQASRRDVADSKDSSAAQKEEPYWGDLPQGSGVYNTVIGHGSGEDTSTQHRAIPRGPDDGQSPRNAASSSSPDQLSYGSGVYNTVTGHGSNDEHDAMHYNEDGHRVFPLNDSHDTSHDRHIGEAGTAMGVGAAAYGASQHHKHAKEADAGTLPSGGNVTGTEARRPLQDTMNVTPTNTRDAGGAALAGRHKDQTQHVTGGRTTAQDSNDYNSKAADPTGHQHKITGFLHRRHDEEGGSTAHKRASDIVTDDSVTSGSTSRPELKQSLEDDSSHRNRNAAGLAGVGAGAAMGYGLSRHEKQHENDTPVQYQPEQASTINNAQTSLSHGTTNQPAGYAENDSQFQQSRQTPSNVVHDDRHASQARNLAGVGAAAGAGYGASKMAQHEKQPIDTRNQTGIASGSIRTPENTSVQSAAYNSSTSTKHDSYDHLASGTASGVARDTHGHGQSNLANTASGQPESSQYTPGNQGGQSPYNVLASGTPSGVQVENKPSTNLHTSSTPSSQPLSKVSEDCPKCGATK</sequence>
<dbReference type="HOGENOM" id="CLU_377718_0_0_1"/>
<dbReference type="OMA" id="YWGDLPS"/>
<feature type="compositionally biased region" description="Polar residues" evidence="1">
    <location>
        <begin position="659"/>
        <end position="721"/>
    </location>
</feature>
<feature type="compositionally biased region" description="Basic and acidic residues" evidence="1">
    <location>
        <begin position="476"/>
        <end position="488"/>
    </location>
</feature>
<reference evidence="3" key="1">
    <citation type="journal article" date="2015" name="BMC Genomics">
        <title>Genomic and transcriptomic analysis of the endophytic fungus Pestalotiopsis fici reveals its lifestyle and high potential for synthesis of natural products.</title>
        <authorList>
            <person name="Wang X."/>
            <person name="Zhang X."/>
            <person name="Liu L."/>
            <person name="Xiang M."/>
            <person name="Wang W."/>
            <person name="Sun X."/>
            <person name="Che Y."/>
            <person name="Guo L."/>
            <person name="Liu G."/>
            <person name="Guo L."/>
            <person name="Wang C."/>
            <person name="Yin W.B."/>
            <person name="Stadler M."/>
            <person name="Zhang X."/>
            <person name="Liu X."/>
        </authorList>
    </citation>
    <scope>NUCLEOTIDE SEQUENCE [LARGE SCALE GENOMIC DNA]</scope>
    <source>
        <strain evidence="3">W106-1 / CGMCC3.15140</strain>
    </source>
</reference>
<keyword evidence="3" id="KW-1185">Reference proteome</keyword>
<feature type="compositionally biased region" description="Polar residues" evidence="1">
    <location>
        <begin position="181"/>
        <end position="198"/>
    </location>
</feature>
<feature type="compositionally biased region" description="Basic and acidic residues" evidence="1">
    <location>
        <begin position="219"/>
        <end position="237"/>
    </location>
</feature>